<reference evidence="6 7" key="1">
    <citation type="journal article" date="2018" name="Sci. Rep.">
        <title>Genomic signatures of local adaptation to the degree of environmental predictability in rotifers.</title>
        <authorList>
            <person name="Franch-Gras L."/>
            <person name="Hahn C."/>
            <person name="Garcia-Roger E.M."/>
            <person name="Carmona M.J."/>
            <person name="Serra M."/>
            <person name="Gomez A."/>
        </authorList>
    </citation>
    <scope>NUCLEOTIDE SEQUENCE [LARGE SCALE GENOMIC DNA]</scope>
    <source>
        <strain evidence="6">HYR1</strain>
    </source>
</reference>
<name>A0A3M7PU81_BRAPC</name>
<dbReference type="STRING" id="10195.A0A3M7PU81"/>
<evidence type="ECO:0000259" key="5">
    <source>
        <dbReference type="PROSITE" id="PS50240"/>
    </source>
</evidence>
<feature type="signal peptide" evidence="4">
    <location>
        <begin position="1"/>
        <end position="19"/>
    </location>
</feature>
<dbReference type="InterPro" id="IPR051487">
    <property type="entry name" value="Ser/Thr_Proteases_Immune/Dev"/>
</dbReference>
<keyword evidence="7" id="KW-1185">Reference proteome</keyword>
<sequence>MNFLVIFSFQFFLVQHAYSTCQIGKFCGECGLNFDFQQNRIVGGSEAVPHSWPSMVRIVFKYFFTLGGKVRVYSAVCGGTLIDNDTIITAGHCFIKYIYIENLMIKVVPNKYHSTYGSMYKVYAGIHDIKEKSIPLEVFSFTQHPNYDEQEYLNDIGVIRLKDELAFSTTIQPSCLPIKRELDNPSLGNLNAWTLGWGLNDENEMSNKLMNVQLTLYDFQECRLFKKKMEPSLQFKDSCVGDSGGPLFIKDILKGEEKFILEGIVSYGLTDCGSNYPANMYHIKKRSPFAYT</sequence>
<evidence type="ECO:0000313" key="7">
    <source>
        <dbReference type="Proteomes" id="UP000276133"/>
    </source>
</evidence>
<accession>A0A3M7PU81</accession>
<dbReference type="InterPro" id="IPR001314">
    <property type="entry name" value="Peptidase_S1A"/>
</dbReference>
<dbReference type="FunFam" id="2.40.10.10:FF:000068">
    <property type="entry name" value="transmembrane protease serine 2"/>
    <property type="match status" value="1"/>
</dbReference>
<dbReference type="PROSITE" id="PS50240">
    <property type="entry name" value="TRYPSIN_DOM"/>
    <property type="match status" value="1"/>
</dbReference>
<dbReference type="PRINTS" id="PR00722">
    <property type="entry name" value="CHYMOTRYPSIN"/>
</dbReference>
<dbReference type="CDD" id="cd00190">
    <property type="entry name" value="Tryp_SPc"/>
    <property type="match status" value="1"/>
</dbReference>
<dbReference type="GO" id="GO:0004252">
    <property type="term" value="F:serine-type endopeptidase activity"/>
    <property type="evidence" value="ECO:0007669"/>
    <property type="project" value="InterPro"/>
</dbReference>
<dbReference type="Gene3D" id="2.40.10.10">
    <property type="entry name" value="Trypsin-like serine proteases"/>
    <property type="match status" value="1"/>
</dbReference>
<evidence type="ECO:0000313" key="6">
    <source>
        <dbReference type="EMBL" id="RNA02524.1"/>
    </source>
</evidence>
<proteinExistence type="inferred from homology"/>
<keyword evidence="3 6" id="KW-0645">Protease</keyword>
<dbReference type="OrthoDB" id="6380398at2759"/>
<keyword evidence="4" id="KW-0732">Signal</keyword>
<organism evidence="6 7">
    <name type="scientific">Brachionus plicatilis</name>
    <name type="common">Marine rotifer</name>
    <name type="synonym">Brachionus muelleri</name>
    <dbReference type="NCBI Taxonomy" id="10195"/>
    <lineage>
        <taxon>Eukaryota</taxon>
        <taxon>Metazoa</taxon>
        <taxon>Spiralia</taxon>
        <taxon>Gnathifera</taxon>
        <taxon>Rotifera</taxon>
        <taxon>Eurotatoria</taxon>
        <taxon>Monogononta</taxon>
        <taxon>Pseudotrocha</taxon>
        <taxon>Ploima</taxon>
        <taxon>Brachionidae</taxon>
        <taxon>Brachionus</taxon>
    </lineage>
</organism>
<gene>
    <name evidence="6" type="ORF">BpHYR1_019136</name>
</gene>
<protein>
    <submittedName>
        <fullName evidence="6">Serine protease easter-like</fullName>
    </submittedName>
</protein>
<dbReference type="InterPro" id="IPR001254">
    <property type="entry name" value="Trypsin_dom"/>
</dbReference>
<keyword evidence="1" id="KW-1015">Disulfide bond</keyword>
<dbReference type="PROSITE" id="PS00134">
    <property type="entry name" value="TRYPSIN_HIS"/>
    <property type="match status" value="1"/>
</dbReference>
<dbReference type="SMART" id="SM00020">
    <property type="entry name" value="Tryp_SPc"/>
    <property type="match status" value="1"/>
</dbReference>
<dbReference type="InterPro" id="IPR033116">
    <property type="entry name" value="TRYPSIN_SER"/>
</dbReference>
<dbReference type="InterPro" id="IPR018114">
    <property type="entry name" value="TRYPSIN_HIS"/>
</dbReference>
<feature type="chain" id="PRO_5017983928" evidence="4">
    <location>
        <begin position="20"/>
        <end position="292"/>
    </location>
</feature>
<dbReference type="InterPro" id="IPR043504">
    <property type="entry name" value="Peptidase_S1_PA_chymotrypsin"/>
</dbReference>
<comment type="similarity">
    <text evidence="2">Belongs to the peptidase S1 family. CLIP subfamily.</text>
</comment>
<evidence type="ECO:0000256" key="4">
    <source>
        <dbReference type="SAM" id="SignalP"/>
    </source>
</evidence>
<keyword evidence="3" id="KW-0378">Hydrolase</keyword>
<feature type="domain" description="Peptidase S1" evidence="5">
    <location>
        <begin position="41"/>
        <end position="292"/>
    </location>
</feature>
<dbReference type="Pfam" id="PF00089">
    <property type="entry name" value="Trypsin"/>
    <property type="match status" value="1"/>
</dbReference>
<dbReference type="PANTHER" id="PTHR24256">
    <property type="entry name" value="TRYPTASE-RELATED"/>
    <property type="match status" value="1"/>
</dbReference>
<dbReference type="Proteomes" id="UP000276133">
    <property type="component" value="Unassembled WGS sequence"/>
</dbReference>
<evidence type="ECO:0000256" key="1">
    <source>
        <dbReference type="ARBA" id="ARBA00023157"/>
    </source>
</evidence>
<keyword evidence="3" id="KW-0720">Serine protease</keyword>
<dbReference type="InterPro" id="IPR009003">
    <property type="entry name" value="Peptidase_S1_PA"/>
</dbReference>
<evidence type="ECO:0000256" key="2">
    <source>
        <dbReference type="ARBA" id="ARBA00024195"/>
    </source>
</evidence>
<dbReference type="AlphaFoldDB" id="A0A3M7PU81"/>
<dbReference type="EMBL" id="REGN01008845">
    <property type="protein sequence ID" value="RNA02524.1"/>
    <property type="molecule type" value="Genomic_DNA"/>
</dbReference>
<comment type="caution">
    <text evidence="6">The sequence shown here is derived from an EMBL/GenBank/DDBJ whole genome shotgun (WGS) entry which is preliminary data.</text>
</comment>
<dbReference type="GO" id="GO:0006508">
    <property type="term" value="P:proteolysis"/>
    <property type="evidence" value="ECO:0007669"/>
    <property type="project" value="UniProtKB-KW"/>
</dbReference>
<evidence type="ECO:0000256" key="3">
    <source>
        <dbReference type="RuleBase" id="RU363034"/>
    </source>
</evidence>
<dbReference type="PROSITE" id="PS00135">
    <property type="entry name" value="TRYPSIN_SER"/>
    <property type="match status" value="1"/>
</dbReference>
<dbReference type="SUPFAM" id="SSF50494">
    <property type="entry name" value="Trypsin-like serine proteases"/>
    <property type="match status" value="1"/>
</dbReference>